<feature type="transmembrane region" description="Helical" evidence="1">
    <location>
        <begin position="171"/>
        <end position="195"/>
    </location>
</feature>
<feature type="transmembrane region" description="Helical" evidence="1">
    <location>
        <begin position="316"/>
        <end position="341"/>
    </location>
</feature>
<dbReference type="AlphaFoldDB" id="A0A517YCW9"/>
<keyword evidence="1" id="KW-0812">Transmembrane</keyword>
<sequence length="361" mass="39584">MEEAALATSPAVALPPAESDASAASAPPVFRWQVHGSPWRTLLIWLGLPFAFSNASLFCWQTLAMHFVASTQFSNPYNYSFGFALLASGSLLVYLLIMVQATLASLVLAGSTGTLWPRLTAYWLVIAGIAASLCASYPFASWFGTWLESLRRPADPFSHDFYLSVPWSENWPLMATIPILLLGFQAPFWFMRVVFGWRLQRSDERPVGTIACGSTDKLSLRDLLLATTIVALSLGLLQFSKTCSQEVAVSQSDSRITTLLFSSIIALFVLMIAVPLTALFLRGGRLSIAWAANLAGSMGLAVVYAFYASWSFSQDLWQMLLIGCLAIFSLTVTYACGLHLLRWHGWRLAGRAKPFASQSPL</sequence>
<protein>
    <submittedName>
        <fullName evidence="2">Uncharacterized protein</fullName>
    </submittedName>
</protein>
<evidence type="ECO:0000313" key="3">
    <source>
        <dbReference type="Proteomes" id="UP000315017"/>
    </source>
</evidence>
<proteinExistence type="predicted"/>
<keyword evidence="1" id="KW-1133">Transmembrane helix</keyword>
<feature type="transmembrane region" description="Helical" evidence="1">
    <location>
        <begin position="121"/>
        <end position="140"/>
    </location>
</feature>
<dbReference type="RefSeq" id="WP_145089481.1">
    <property type="nucleotide sequence ID" value="NZ_CP036274.1"/>
</dbReference>
<feature type="transmembrane region" description="Helical" evidence="1">
    <location>
        <begin position="42"/>
        <end position="63"/>
    </location>
</feature>
<gene>
    <name evidence="2" type="ORF">ETAA8_30640</name>
</gene>
<feature type="transmembrane region" description="Helical" evidence="1">
    <location>
        <begin position="288"/>
        <end position="310"/>
    </location>
</feature>
<dbReference type="EMBL" id="CP036274">
    <property type="protein sequence ID" value="QDU27972.1"/>
    <property type="molecule type" value="Genomic_DNA"/>
</dbReference>
<keyword evidence="1" id="KW-0472">Membrane</keyword>
<feature type="transmembrane region" description="Helical" evidence="1">
    <location>
        <begin position="223"/>
        <end position="239"/>
    </location>
</feature>
<keyword evidence="3" id="KW-1185">Reference proteome</keyword>
<dbReference type="KEGG" id="aagg:ETAA8_30640"/>
<feature type="transmembrane region" description="Helical" evidence="1">
    <location>
        <begin position="259"/>
        <end position="281"/>
    </location>
</feature>
<dbReference type="Proteomes" id="UP000315017">
    <property type="component" value="Chromosome"/>
</dbReference>
<name>A0A517YCW9_9BACT</name>
<evidence type="ECO:0000256" key="1">
    <source>
        <dbReference type="SAM" id="Phobius"/>
    </source>
</evidence>
<reference evidence="2 3" key="1">
    <citation type="submission" date="2019-02" db="EMBL/GenBank/DDBJ databases">
        <title>Deep-cultivation of Planctomycetes and their phenomic and genomic characterization uncovers novel biology.</title>
        <authorList>
            <person name="Wiegand S."/>
            <person name="Jogler M."/>
            <person name="Boedeker C."/>
            <person name="Pinto D."/>
            <person name="Vollmers J."/>
            <person name="Rivas-Marin E."/>
            <person name="Kohn T."/>
            <person name="Peeters S.H."/>
            <person name="Heuer A."/>
            <person name="Rast P."/>
            <person name="Oberbeckmann S."/>
            <person name="Bunk B."/>
            <person name="Jeske O."/>
            <person name="Meyerdierks A."/>
            <person name="Storesund J.E."/>
            <person name="Kallscheuer N."/>
            <person name="Luecker S."/>
            <person name="Lage O.M."/>
            <person name="Pohl T."/>
            <person name="Merkel B.J."/>
            <person name="Hornburger P."/>
            <person name="Mueller R.-W."/>
            <person name="Bruemmer F."/>
            <person name="Labrenz M."/>
            <person name="Spormann A.M."/>
            <person name="Op den Camp H."/>
            <person name="Overmann J."/>
            <person name="Amann R."/>
            <person name="Jetten M.S.M."/>
            <person name="Mascher T."/>
            <person name="Medema M.H."/>
            <person name="Devos D.P."/>
            <person name="Kaster A.-K."/>
            <person name="Ovreas L."/>
            <person name="Rohde M."/>
            <person name="Galperin M.Y."/>
            <person name="Jogler C."/>
        </authorList>
    </citation>
    <scope>NUCLEOTIDE SEQUENCE [LARGE SCALE GENOMIC DNA]</scope>
    <source>
        <strain evidence="2 3">ETA_A8</strain>
    </source>
</reference>
<feature type="transmembrane region" description="Helical" evidence="1">
    <location>
        <begin position="83"/>
        <end position="109"/>
    </location>
</feature>
<evidence type="ECO:0000313" key="2">
    <source>
        <dbReference type="EMBL" id="QDU27972.1"/>
    </source>
</evidence>
<accession>A0A517YCW9</accession>
<organism evidence="2 3">
    <name type="scientific">Anatilimnocola aggregata</name>
    <dbReference type="NCBI Taxonomy" id="2528021"/>
    <lineage>
        <taxon>Bacteria</taxon>
        <taxon>Pseudomonadati</taxon>
        <taxon>Planctomycetota</taxon>
        <taxon>Planctomycetia</taxon>
        <taxon>Pirellulales</taxon>
        <taxon>Pirellulaceae</taxon>
        <taxon>Anatilimnocola</taxon>
    </lineage>
</organism>